<protein>
    <submittedName>
        <fullName evidence="1">Uncharacterized protein</fullName>
    </submittedName>
</protein>
<comment type="caution">
    <text evidence="1">The sequence shown here is derived from an EMBL/GenBank/DDBJ whole genome shotgun (WGS) entry which is preliminary data.</text>
</comment>
<sequence>METAMDFLTNNCFEVPFKEYLNGLAQRANQTGQIFLNSTQQNDCLSSIKNVDKEVFSSGIQKLTGGIGGCSNYSVTDVDNKIGNQVNSFRERLQAAGVR</sequence>
<organism evidence="1 2">
    <name type="scientific">Cinchona calisaya</name>
    <dbReference type="NCBI Taxonomy" id="153742"/>
    <lineage>
        <taxon>Eukaryota</taxon>
        <taxon>Viridiplantae</taxon>
        <taxon>Streptophyta</taxon>
        <taxon>Embryophyta</taxon>
        <taxon>Tracheophyta</taxon>
        <taxon>Spermatophyta</taxon>
        <taxon>Magnoliopsida</taxon>
        <taxon>eudicotyledons</taxon>
        <taxon>Gunneridae</taxon>
        <taxon>Pentapetalae</taxon>
        <taxon>asterids</taxon>
        <taxon>lamiids</taxon>
        <taxon>Gentianales</taxon>
        <taxon>Rubiaceae</taxon>
        <taxon>Cinchonoideae</taxon>
        <taxon>Cinchoneae</taxon>
        <taxon>Cinchona</taxon>
    </lineage>
</organism>
<proteinExistence type="predicted"/>
<accession>A0ABD2YXG2</accession>
<dbReference type="AlphaFoldDB" id="A0ABD2YXG2"/>
<gene>
    <name evidence="1" type="ORF">ACH5RR_030672</name>
</gene>
<evidence type="ECO:0000313" key="2">
    <source>
        <dbReference type="Proteomes" id="UP001630127"/>
    </source>
</evidence>
<evidence type="ECO:0000313" key="1">
    <source>
        <dbReference type="EMBL" id="KAL3511271.1"/>
    </source>
</evidence>
<name>A0ABD2YXG2_9GENT</name>
<dbReference type="Proteomes" id="UP001630127">
    <property type="component" value="Unassembled WGS sequence"/>
</dbReference>
<reference evidence="1 2" key="1">
    <citation type="submission" date="2024-11" db="EMBL/GenBank/DDBJ databases">
        <title>A near-complete genome assembly of Cinchona calisaya.</title>
        <authorList>
            <person name="Lian D.C."/>
            <person name="Zhao X.W."/>
            <person name="Wei L."/>
        </authorList>
    </citation>
    <scope>NUCLEOTIDE SEQUENCE [LARGE SCALE GENOMIC DNA]</scope>
    <source>
        <tissue evidence="1">Nenye</tissue>
    </source>
</reference>
<keyword evidence="2" id="KW-1185">Reference proteome</keyword>
<dbReference type="EMBL" id="JBJUIK010000012">
    <property type="protein sequence ID" value="KAL3511271.1"/>
    <property type="molecule type" value="Genomic_DNA"/>
</dbReference>